<keyword evidence="3" id="KW-1185">Reference proteome</keyword>
<dbReference type="PANTHER" id="PTHR38342">
    <property type="entry name" value="SLR5037 PROTEIN"/>
    <property type="match status" value="1"/>
</dbReference>
<organism evidence="2 3">
    <name type="scientific">Planktothrix tepida PCC 9214</name>
    <dbReference type="NCBI Taxonomy" id="671072"/>
    <lineage>
        <taxon>Bacteria</taxon>
        <taxon>Bacillati</taxon>
        <taxon>Cyanobacteriota</taxon>
        <taxon>Cyanophyceae</taxon>
        <taxon>Oscillatoriophycideae</taxon>
        <taxon>Oscillatoriales</taxon>
        <taxon>Microcoleaceae</taxon>
        <taxon>Planktothrix</taxon>
    </lineage>
</organism>
<feature type="domain" description="DUF302" evidence="1">
    <location>
        <begin position="82"/>
        <end position="131"/>
    </location>
</feature>
<evidence type="ECO:0000313" key="2">
    <source>
        <dbReference type="EMBL" id="CUR34237.1"/>
    </source>
</evidence>
<evidence type="ECO:0000313" key="3">
    <source>
        <dbReference type="Proteomes" id="UP000184315"/>
    </source>
</evidence>
<sequence>METINFTVNHIKVSSEKSFAQVTTAIESMVGKANNLIFQKLIDANASFTEVENAVKSMVGKHDLMIFTHLESGKVLSLCGKFKQAKLYIIGNPLIANQMFEEDPAVGLYVPLRLFVYDEYNGKTYITYDQPSSLLGRFENPKILRVAEMLDQKLQELVTMAVQ</sequence>
<dbReference type="STRING" id="671072.PL9214640244"/>
<dbReference type="InterPro" id="IPR035923">
    <property type="entry name" value="TT1751-like_sf"/>
</dbReference>
<dbReference type="RefSeq" id="WP_072720706.1">
    <property type="nucleotide sequence ID" value="NZ_LN889812.1"/>
</dbReference>
<dbReference type="Pfam" id="PF03625">
    <property type="entry name" value="DUF302"/>
    <property type="match status" value="1"/>
</dbReference>
<gene>
    <name evidence="2" type="ORF">PL9214640244</name>
</gene>
<dbReference type="AlphaFoldDB" id="A0A1J1LNV2"/>
<reference evidence="3" key="1">
    <citation type="submission" date="2015-10" db="EMBL/GenBank/DDBJ databases">
        <authorList>
            <person name="Regsiter A."/>
            <person name="william w."/>
        </authorList>
    </citation>
    <scope>NUCLEOTIDE SEQUENCE [LARGE SCALE GENOMIC DNA]</scope>
</reference>
<dbReference type="EMBL" id="CZDF01000171">
    <property type="protein sequence ID" value="CUR34237.1"/>
    <property type="molecule type" value="Genomic_DNA"/>
</dbReference>
<dbReference type="InterPro" id="IPR005180">
    <property type="entry name" value="DUF302"/>
</dbReference>
<dbReference type="Proteomes" id="UP000184315">
    <property type="component" value="Unassembled WGS sequence"/>
</dbReference>
<dbReference type="OrthoDB" id="121208at2"/>
<protein>
    <recommendedName>
        <fullName evidence="1">DUF302 domain-containing protein</fullName>
    </recommendedName>
</protein>
<accession>A0A1J1LNV2</accession>
<dbReference type="SUPFAM" id="SSF103247">
    <property type="entry name" value="TT1751-like"/>
    <property type="match status" value="1"/>
</dbReference>
<dbReference type="Gene3D" id="3.30.310.70">
    <property type="entry name" value="TT1751-like domain"/>
    <property type="match status" value="1"/>
</dbReference>
<dbReference type="CDD" id="cd14797">
    <property type="entry name" value="DUF302"/>
    <property type="match status" value="1"/>
</dbReference>
<proteinExistence type="predicted"/>
<name>A0A1J1LNV2_9CYAN</name>
<evidence type="ECO:0000259" key="1">
    <source>
        <dbReference type="Pfam" id="PF03625"/>
    </source>
</evidence>
<dbReference type="PANTHER" id="PTHR38342:SF2">
    <property type="entry name" value="INNER MEMBRANE OR EXPORTED"/>
    <property type="match status" value="1"/>
</dbReference>